<dbReference type="Proteomes" id="UP001317629">
    <property type="component" value="Plasmid pSS37A-Re-1"/>
</dbReference>
<reference evidence="1 2" key="1">
    <citation type="journal article" date="2023" name="Int. J. Syst. Evol. Microbiol.">
        <title>Methylocystis iwaonis sp. nov., a type II methane-oxidizing bacterium from surface soil of a rice paddy field in Japan, and emended description of the genus Methylocystis (ex Whittenbury et al. 1970) Bowman et al. 1993.</title>
        <authorList>
            <person name="Kaise H."/>
            <person name="Sawadogo J.B."/>
            <person name="Alam M.S."/>
            <person name="Ueno C."/>
            <person name="Dianou D."/>
            <person name="Shinjo R."/>
            <person name="Asakawa S."/>
        </authorList>
    </citation>
    <scope>NUCLEOTIDE SEQUENCE [LARGE SCALE GENOMIC DNA]</scope>
    <source>
        <strain evidence="1 2">SS37A-Re</strain>
    </source>
</reference>
<dbReference type="EMBL" id="AP027143">
    <property type="protein sequence ID" value="BDV36220.1"/>
    <property type="molecule type" value="Genomic_DNA"/>
</dbReference>
<keyword evidence="2" id="KW-1185">Reference proteome</keyword>
<dbReference type="RefSeq" id="WP_434085995.1">
    <property type="nucleotide sequence ID" value="NZ_AP027143.1"/>
</dbReference>
<geneLocation type="plasmid" evidence="1 2">
    <name>pSS37A-Re-1</name>
</geneLocation>
<evidence type="ECO:0000313" key="1">
    <source>
        <dbReference type="EMBL" id="BDV36220.1"/>
    </source>
</evidence>
<gene>
    <name evidence="1" type="ORF">SS37A_37500</name>
</gene>
<dbReference type="InterPro" id="IPR056131">
    <property type="entry name" value="DUF7714"/>
</dbReference>
<protein>
    <submittedName>
        <fullName evidence="1">Uncharacterized protein</fullName>
    </submittedName>
</protein>
<evidence type="ECO:0000313" key="2">
    <source>
        <dbReference type="Proteomes" id="UP001317629"/>
    </source>
</evidence>
<proteinExistence type="predicted"/>
<sequence>MFAFEPSAPNVTPTRYRQVALSTNVDNLDADWLIKHFSGREAYMRTRFIVARCGGDSAVLEVARPEDSGLFSRIREVRVLAPPNACRYVVAPAIDTAVPSQLARLAMEHPRASCIVVEGRYSHVSFLLNPAPLVLNVFDVVPPFPSKLLDQVQRVLDMAEDLPPIVAVPSFVDSREELERACNPLPAEVLAPCRGAGIDITGANASFLDERPSKRDWILLGCERSQQIHRWFYGSAAPIVDICPNRFLDGRLGGAQTIARCCLIQEGVEERSRATYVPWGASLAEVREAIDRIVRKVGVPWTRT</sequence>
<accession>A0ABM8EDX8</accession>
<dbReference type="Pfam" id="PF24830">
    <property type="entry name" value="DUF7714"/>
    <property type="match status" value="1"/>
</dbReference>
<organism evidence="1 2">
    <name type="scientific">Methylocystis iwaonis</name>
    <dbReference type="NCBI Taxonomy" id="2885079"/>
    <lineage>
        <taxon>Bacteria</taxon>
        <taxon>Pseudomonadati</taxon>
        <taxon>Pseudomonadota</taxon>
        <taxon>Alphaproteobacteria</taxon>
        <taxon>Hyphomicrobiales</taxon>
        <taxon>Methylocystaceae</taxon>
        <taxon>Methylocystis</taxon>
    </lineage>
</organism>
<keyword evidence="1" id="KW-0614">Plasmid</keyword>
<name>A0ABM8EDX8_9HYPH</name>